<dbReference type="InterPro" id="IPR003439">
    <property type="entry name" value="ABC_transporter-like_ATP-bd"/>
</dbReference>
<feature type="transmembrane region" description="Helical" evidence="8">
    <location>
        <begin position="118"/>
        <end position="138"/>
    </location>
</feature>
<dbReference type="OMA" id="YTKPFNE"/>
<feature type="domain" description="ABC transporter" evidence="9">
    <location>
        <begin position="473"/>
        <end position="711"/>
    </location>
</feature>
<dbReference type="Pfam" id="PF00005">
    <property type="entry name" value="ABC_tran"/>
    <property type="match status" value="1"/>
</dbReference>
<proteinExistence type="predicted"/>
<evidence type="ECO:0000256" key="5">
    <source>
        <dbReference type="ARBA" id="ARBA00022840"/>
    </source>
</evidence>
<dbReference type="InterPro" id="IPR039421">
    <property type="entry name" value="Type_1_exporter"/>
</dbReference>
<dbReference type="InterPro" id="IPR036640">
    <property type="entry name" value="ABC1_TM_sf"/>
</dbReference>
<dbReference type="STRING" id="29655.A0A0K9NQI7"/>
<feature type="transmembrane region" description="Helical" evidence="8">
    <location>
        <begin position="158"/>
        <end position="177"/>
    </location>
</feature>
<dbReference type="PANTHER" id="PTHR43394:SF7">
    <property type="entry name" value="ABC TRANSPORTER B FAMILY MEMBER 28"/>
    <property type="match status" value="1"/>
</dbReference>
<dbReference type="SMART" id="SM00382">
    <property type="entry name" value="AAA"/>
    <property type="match status" value="1"/>
</dbReference>
<evidence type="ECO:0000256" key="6">
    <source>
        <dbReference type="ARBA" id="ARBA00022989"/>
    </source>
</evidence>
<feature type="transmembrane region" description="Helical" evidence="8">
    <location>
        <begin position="245"/>
        <end position="277"/>
    </location>
</feature>
<dbReference type="GO" id="GO:0005743">
    <property type="term" value="C:mitochondrial inner membrane"/>
    <property type="evidence" value="ECO:0007669"/>
    <property type="project" value="UniProtKB-SubCell"/>
</dbReference>
<dbReference type="OrthoDB" id="6500128at2759"/>
<keyword evidence="3 8" id="KW-0812">Transmembrane</keyword>
<dbReference type="GO" id="GO:0016887">
    <property type="term" value="F:ATP hydrolysis activity"/>
    <property type="evidence" value="ECO:0007669"/>
    <property type="project" value="InterPro"/>
</dbReference>
<dbReference type="Pfam" id="PF00664">
    <property type="entry name" value="ABC_membrane"/>
    <property type="match status" value="1"/>
</dbReference>
<evidence type="ECO:0000256" key="7">
    <source>
        <dbReference type="ARBA" id="ARBA00023136"/>
    </source>
</evidence>
<gene>
    <name evidence="11" type="ORF">ZOSMA_77G00040</name>
</gene>
<keyword evidence="2" id="KW-0813">Transport</keyword>
<evidence type="ECO:0000256" key="3">
    <source>
        <dbReference type="ARBA" id="ARBA00022692"/>
    </source>
</evidence>
<evidence type="ECO:0000313" key="11">
    <source>
        <dbReference type="EMBL" id="KMZ58347.1"/>
    </source>
</evidence>
<dbReference type="FunFam" id="3.40.50.300:FF:000403">
    <property type="entry name" value="ATP-binding cassette sub-family B member 8, mitochondrial"/>
    <property type="match status" value="1"/>
</dbReference>
<dbReference type="InterPro" id="IPR027417">
    <property type="entry name" value="P-loop_NTPase"/>
</dbReference>
<dbReference type="Gene3D" id="1.20.1560.10">
    <property type="entry name" value="ABC transporter type 1, transmembrane domain"/>
    <property type="match status" value="1"/>
</dbReference>
<keyword evidence="5 11" id="KW-0067">ATP-binding</keyword>
<dbReference type="Proteomes" id="UP000036987">
    <property type="component" value="Unassembled WGS sequence"/>
</dbReference>
<keyword evidence="12" id="KW-1185">Reference proteome</keyword>
<evidence type="ECO:0000313" key="12">
    <source>
        <dbReference type="Proteomes" id="UP000036987"/>
    </source>
</evidence>
<keyword evidence="6 8" id="KW-1133">Transmembrane helix</keyword>
<dbReference type="GO" id="GO:0140359">
    <property type="term" value="F:ABC-type transporter activity"/>
    <property type="evidence" value="ECO:0007669"/>
    <property type="project" value="InterPro"/>
</dbReference>
<dbReference type="PROSITE" id="PS50893">
    <property type="entry name" value="ABC_TRANSPORTER_2"/>
    <property type="match status" value="1"/>
</dbReference>
<reference evidence="12" key="1">
    <citation type="journal article" date="2016" name="Nature">
        <title>The genome of the seagrass Zostera marina reveals angiosperm adaptation to the sea.</title>
        <authorList>
            <person name="Olsen J.L."/>
            <person name="Rouze P."/>
            <person name="Verhelst B."/>
            <person name="Lin Y.-C."/>
            <person name="Bayer T."/>
            <person name="Collen J."/>
            <person name="Dattolo E."/>
            <person name="De Paoli E."/>
            <person name="Dittami S."/>
            <person name="Maumus F."/>
            <person name="Michel G."/>
            <person name="Kersting A."/>
            <person name="Lauritano C."/>
            <person name="Lohaus R."/>
            <person name="Toepel M."/>
            <person name="Tonon T."/>
            <person name="Vanneste K."/>
            <person name="Amirebrahimi M."/>
            <person name="Brakel J."/>
            <person name="Bostroem C."/>
            <person name="Chovatia M."/>
            <person name="Grimwood J."/>
            <person name="Jenkins J.W."/>
            <person name="Jueterbock A."/>
            <person name="Mraz A."/>
            <person name="Stam W.T."/>
            <person name="Tice H."/>
            <person name="Bornberg-Bauer E."/>
            <person name="Green P.J."/>
            <person name="Pearson G.A."/>
            <person name="Procaccini G."/>
            <person name="Duarte C.M."/>
            <person name="Schmutz J."/>
            <person name="Reusch T.B.H."/>
            <person name="Van de Peer Y."/>
        </authorList>
    </citation>
    <scope>NUCLEOTIDE SEQUENCE [LARGE SCALE GENOMIC DNA]</scope>
    <source>
        <strain evidence="12">cv. Finnish</strain>
    </source>
</reference>
<dbReference type="GO" id="GO:0042626">
    <property type="term" value="F:ATPase-coupled transmembrane transporter activity"/>
    <property type="evidence" value="ECO:0000318"/>
    <property type="project" value="GO_Central"/>
</dbReference>
<protein>
    <submittedName>
        <fullName evidence="11">Lipid A export ATP-binding/permease protein MsbA</fullName>
    </submittedName>
</protein>
<evidence type="ECO:0000256" key="2">
    <source>
        <dbReference type="ARBA" id="ARBA00022448"/>
    </source>
</evidence>
<dbReference type="SUPFAM" id="SSF90123">
    <property type="entry name" value="ABC transporter transmembrane region"/>
    <property type="match status" value="1"/>
</dbReference>
<keyword evidence="4" id="KW-0547">Nucleotide-binding</keyword>
<dbReference type="CDD" id="cd03249">
    <property type="entry name" value="ABC_MTABC3_MDL1_MDL2"/>
    <property type="match status" value="1"/>
</dbReference>
<organism evidence="11 12">
    <name type="scientific">Zostera marina</name>
    <name type="common">Eelgrass</name>
    <dbReference type="NCBI Taxonomy" id="29655"/>
    <lineage>
        <taxon>Eukaryota</taxon>
        <taxon>Viridiplantae</taxon>
        <taxon>Streptophyta</taxon>
        <taxon>Embryophyta</taxon>
        <taxon>Tracheophyta</taxon>
        <taxon>Spermatophyta</taxon>
        <taxon>Magnoliopsida</taxon>
        <taxon>Liliopsida</taxon>
        <taxon>Zosteraceae</taxon>
        <taxon>Zostera</taxon>
    </lineage>
</organism>
<dbReference type="SUPFAM" id="SSF52540">
    <property type="entry name" value="P-loop containing nucleoside triphosphate hydrolases"/>
    <property type="match status" value="1"/>
</dbReference>
<dbReference type="InterPro" id="IPR003593">
    <property type="entry name" value="AAA+_ATPase"/>
</dbReference>
<evidence type="ECO:0000256" key="4">
    <source>
        <dbReference type="ARBA" id="ARBA00022741"/>
    </source>
</evidence>
<name>A0A0K9NQI7_ZOSMR</name>
<dbReference type="InterPro" id="IPR011527">
    <property type="entry name" value="ABC1_TM_dom"/>
</dbReference>
<dbReference type="AlphaFoldDB" id="A0A0K9NQI7"/>
<evidence type="ECO:0000259" key="9">
    <source>
        <dbReference type="PROSITE" id="PS50893"/>
    </source>
</evidence>
<dbReference type="GO" id="GO:0016020">
    <property type="term" value="C:membrane"/>
    <property type="evidence" value="ECO:0000318"/>
    <property type="project" value="GO_Central"/>
</dbReference>
<evidence type="ECO:0000259" key="10">
    <source>
        <dbReference type="PROSITE" id="PS50929"/>
    </source>
</evidence>
<evidence type="ECO:0000256" key="1">
    <source>
        <dbReference type="ARBA" id="ARBA00004448"/>
    </source>
</evidence>
<dbReference type="PANTHER" id="PTHR43394">
    <property type="entry name" value="ATP-DEPENDENT PERMEASE MDL1, MITOCHONDRIAL"/>
    <property type="match status" value="1"/>
</dbReference>
<accession>A0A0K9NQI7</accession>
<dbReference type="GO" id="GO:0055085">
    <property type="term" value="P:transmembrane transport"/>
    <property type="evidence" value="ECO:0000318"/>
    <property type="project" value="GO_Central"/>
</dbReference>
<dbReference type="PROSITE" id="PS00211">
    <property type="entry name" value="ABC_TRANSPORTER_1"/>
    <property type="match status" value="1"/>
</dbReference>
<dbReference type="CDD" id="cd18557">
    <property type="entry name" value="ABC_6TM_TAP_ABCB8_10_like"/>
    <property type="match status" value="1"/>
</dbReference>
<evidence type="ECO:0000256" key="8">
    <source>
        <dbReference type="SAM" id="Phobius"/>
    </source>
</evidence>
<dbReference type="GO" id="GO:0005524">
    <property type="term" value="F:ATP binding"/>
    <property type="evidence" value="ECO:0007669"/>
    <property type="project" value="UniProtKB-KW"/>
</dbReference>
<dbReference type="PROSITE" id="PS50929">
    <property type="entry name" value="ABC_TM1F"/>
    <property type="match status" value="1"/>
</dbReference>
<dbReference type="EMBL" id="LFYR01001945">
    <property type="protein sequence ID" value="KMZ58347.1"/>
    <property type="molecule type" value="Genomic_DNA"/>
</dbReference>
<sequence length="717" mass="78229">MAYATAAVSHPFNQFVSSSSLSSKKYPSPFIPKSIFTSTVLVPRHFPIPPLLPRDTSSFRRRKGRLYDPCTAYVSAPSTDALVEGDSEISTSDAESSMGSAVSWEVIFPLLWRNKLRIAVAMMALAGCTTCTLSMPIYSGKFFEILVGRRADSLMNMLTKLGLVYALEPICTIIFVLNMTTVWEKIMAILRGQVFKRLLIQKVQFYDSYKVGELTGLLSSDLGAMKDLVSDNISRDRGLRAFSEIIGTIIILFTLSPQLAPILAMLMLSISILVAIFKRNAIPIFKAHGMHQAEISDCATETFSTIRTVKSFAGEKHQMWMFGNLVLAFQKSATKLGVLKSANESLTRAVVYTSLITLFFLGGKKVMAGELAIGTMASFVGYTFTLTFAVQGSVSTLGDLRGTFVAIDRINSVLSATKVDESLASGLKFSKGMSNHKLRALYEEEPTQNNIPLTTSILKSGKEWCSLAWSGDICFEDVSFAYPSRTDVEVLSGLNLRLKCGEATALVGASGAGKSTIVQLMSRFYEPTKGRITAADEDIRTFDKREWARVVSLVNQEPVLFSVSVGENIAYGLPDETVPKEDVIKAAKAANAHEFIISLPQGYDTLVGERGSLLSGGQRQRVAIARALLKDAPILILDEATSALDAESERLVQQALVHLMKGRTTLVIAHRLSTVQNAHQIAVCSGGRIVELGNHVELLARNGQYASLVGTQRLAFE</sequence>
<feature type="domain" description="ABC transmembrane type-1" evidence="10">
    <location>
        <begin position="119"/>
        <end position="402"/>
    </location>
</feature>
<comment type="subcellular location">
    <subcellularLocation>
        <location evidence="1">Mitochondrion inner membrane</location>
        <topology evidence="1">Multi-pass membrane protein</topology>
    </subcellularLocation>
</comment>
<comment type="caution">
    <text evidence="11">The sequence shown here is derived from an EMBL/GenBank/DDBJ whole genome shotgun (WGS) entry which is preliminary data.</text>
</comment>
<dbReference type="InterPro" id="IPR017871">
    <property type="entry name" value="ABC_transporter-like_CS"/>
</dbReference>
<keyword evidence="7 8" id="KW-0472">Membrane</keyword>
<dbReference type="Gene3D" id="3.40.50.300">
    <property type="entry name" value="P-loop containing nucleotide triphosphate hydrolases"/>
    <property type="match status" value="1"/>
</dbReference>